<accession>A0AAN5I4P4</accession>
<dbReference type="EMBL" id="BTRK01000005">
    <property type="protein sequence ID" value="GMR52137.1"/>
    <property type="molecule type" value="Genomic_DNA"/>
</dbReference>
<dbReference type="Gene3D" id="3.40.630.30">
    <property type="match status" value="1"/>
</dbReference>
<gene>
    <name evidence="2" type="ORF">PMAYCL1PPCAC_22332</name>
</gene>
<feature type="non-terminal residue" evidence="2">
    <location>
        <position position="1"/>
    </location>
</feature>
<evidence type="ECO:0000313" key="3">
    <source>
        <dbReference type="Proteomes" id="UP001328107"/>
    </source>
</evidence>
<sequence length="103" mass="12030">RWNLIPKNVNRLFYIIVMSVDQAYTRRGLGKVLLDFGMDRVSKYGARGIFSEATAMMSQGMFKKLGYNVLKEIRHADYKDKQGRRIFNCPDGTDRAQLVFRYI</sequence>
<evidence type="ECO:0000259" key="1">
    <source>
        <dbReference type="PROSITE" id="PS51186"/>
    </source>
</evidence>
<keyword evidence="3" id="KW-1185">Reference proteome</keyword>
<dbReference type="GO" id="GO:0008080">
    <property type="term" value="F:N-acetyltransferase activity"/>
    <property type="evidence" value="ECO:0007669"/>
    <property type="project" value="TreeGrafter"/>
</dbReference>
<dbReference type="PANTHER" id="PTHR20905">
    <property type="entry name" value="N-ACETYLTRANSFERASE-RELATED"/>
    <property type="match status" value="1"/>
</dbReference>
<dbReference type="PANTHER" id="PTHR20905:SF30">
    <property type="entry name" value="N-ACETYLTRANSFERASE DOMAIN-CONTAINING PROTEIN"/>
    <property type="match status" value="1"/>
</dbReference>
<dbReference type="SUPFAM" id="SSF55729">
    <property type="entry name" value="Acyl-CoA N-acyltransferases (Nat)"/>
    <property type="match status" value="1"/>
</dbReference>
<reference evidence="3" key="1">
    <citation type="submission" date="2022-10" db="EMBL/GenBank/DDBJ databases">
        <title>Genome assembly of Pristionchus species.</title>
        <authorList>
            <person name="Yoshida K."/>
            <person name="Sommer R.J."/>
        </authorList>
    </citation>
    <scope>NUCLEOTIDE SEQUENCE [LARGE SCALE GENOMIC DNA]</scope>
    <source>
        <strain evidence="3">RS5460</strain>
    </source>
</reference>
<name>A0AAN5I4P4_9BILA</name>
<dbReference type="InterPro" id="IPR016181">
    <property type="entry name" value="Acyl_CoA_acyltransferase"/>
</dbReference>
<comment type="caution">
    <text evidence="2">The sequence shown here is derived from an EMBL/GenBank/DDBJ whole genome shotgun (WGS) entry which is preliminary data.</text>
</comment>
<dbReference type="Pfam" id="PF00583">
    <property type="entry name" value="Acetyltransf_1"/>
    <property type="match status" value="1"/>
</dbReference>
<dbReference type="CDD" id="cd04301">
    <property type="entry name" value="NAT_SF"/>
    <property type="match status" value="1"/>
</dbReference>
<evidence type="ECO:0000313" key="2">
    <source>
        <dbReference type="EMBL" id="GMR52137.1"/>
    </source>
</evidence>
<dbReference type="PROSITE" id="PS51186">
    <property type="entry name" value="GNAT"/>
    <property type="match status" value="1"/>
</dbReference>
<dbReference type="Proteomes" id="UP001328107">
    <property type="component" value="Unassembled WGS sequence"/>
</dbReference>
<feature type="domain" description="N-acetyltransferase" evidence="1">
    <location>
        <begin position="1"/>
        <end position="84"/>
    </location>
</feature>
<dbReference type="InterPro" id="IPR000182">
    <property type="entry name" value="GNAT_dom"/>
</dbReference>
<proteinExistence type="predicted"/>
<organism evidence="2 3">
    <name type="scientific">Pristionchus mayeri</name>
    <dbReference type="NCBI Taxonomy" id="1317129"/>
    <lineage>
        <taxon>Eukaryota</taxon>
        <taxon>Metazoa</taxon>
        <taxon>Ecdysozoa</taxon>
        <taxon>Nematoda</taxon>
        <taxon>Chromadorea</taxon>
        <taxon>Rhabditida</taxon>
        <taxon>Rhabditina</taxon>
        <taxon>Diplogasteromorpha</taxon>
        <taxon>Diplogasteroidea</taxon>
        <taxon>Neodiplogasteridae</taxon>
        <taxon>Pristionchus</taxon>
    </lineage>
</organism>
<dbReference type="AlphaFoldDB" id="A0AAN5I4P4"/>
<protein>
    <recommendedName>
        <fullName evidence="1">N-acetyltransferase domain-containing protein</fullName>
    </recommendedName>
</protein>